<comment type="similarity">
    <text evidence="3">Belongs to the DRC4 family.</text>
</comment>
<dbReference type="Proteomes" id="UP000023152">
    <property type="component" value="Unassembled WGS sequence"/>
</dbReference>
<dbReference type="GO" id="GO:0008017">
    <property type="term" value="F:microtubule binding"/>
    <property type="evidence" value="ECO:0007669"/>
    <property type="project" value="InterPro"/>
</dbReference>
<accession>X6NYK3</accession>
<evidence type="ECO:0000259" key="12">
    <source>
        <dbReference type="Pfam" id="PF13851"/>
    </source>
</evidence>
<dbReference type="GO" id="GO:0031514">
    <property type="term" value="C:motile cilium"/>
    <property type="evidence" value="ECO:0007669"/>
    <property type="project" value="UniProtKB-SubCell"/>
</dbReference>
<evidence type="ECO:0000256" key="5">
    <source>
        <dbReference type="ARBA" id="ARBA00022701"/>
    </source>
</evidence>
<reference evidence="13 14" key="1">
    <citation type="journal article" date="2013" name="Curr. Biol.">
        <title>The Genome of the Foraminiferan Reticulomyxa filosa.</title>
        <authorList>
            <person name="Glockner G."/>
            <person name="Hulsmann N."/>
            <person name="Schleicher M."/>
            <person name="Noegel A.A."/>
            <person name="Eichinger L."/>
            <person name="Gallinger C."/>
            <person name="Pawlowski J."/>
            <person name="Sierra R."/>
            <person name="Euteneuer U."/>
            <person name="Pillet L."/>
            <person name="Moustafa A."/>
            <person name="Platzer M."/>
            <person name="Groth M."/>
            <person name="Szafranski K."/>
            <person name="Schliwa M."/>
        </authorList>
    </citation>
    <scope>NUCLEOTIDE SEQUENCE [LARGE SCALE GENOMIC DNA]</scope>
</reference>
<evidence type="ECO:0000256" key="7">
    <source>
        <dbReference type="ARBA" id="ARBA00023054"/>
    </source>
</evidence>
<dbReference type="GO" id="GO:0005874">
    <property type="term" value="C:microtubule"/>
    <property type="evidence" value="ECO:0007669"/>
    <property type="project" value="UniProtKB-KW"/>
</dbReference>
<dbReference type="PANTHER" id="PTHR31543">
    <property type="entry name" value="DYNEIN REGULATORY COMPLEX SUBUNIT 4"/>
    <property type="match status" value="1"/>
</dbReference>
<keyword evidence="10" id="KW-0966">Cell projection</keyword>
<evidence type="ECO:0000256" key="10">
    <source>
        <dbReference type="ARBA" id="ARBA00023273"/>
    </source>
</evidence>
<keyword evidence="5" id="KW-0493">Microtubule</keyword>
<proteinExistence type="inferred from homology"/>
<evidence type="ECO:0000256" key="11">
    <source>
        <dbReference type="SAM" id="Coils"/>
    </source>
</evidence>
<evidence type="ECO:0000313" key="13">
    <source>
        <dbReference type="EMBL" id="ETO31076.1"/>
    </source>
</evidence>
<keyword evidence="4" id="KW-0963">Cytoplasm</keyword>
<sequence length="331" mass="39393">LLFEDKIKNTCDNQTKELMKLEEQLSLRYTQVQQGYEKQYESIEHDLMLQMKLQLHEIEERKNLHINDLINNHQNAFAKMRAYYNAITKDNLDLITALKNELEELEEKAKSHENRYQQISIENKKLSVPLEQVQQQVEQFRKKLTNYHKSLKASKTRLSVLDERLRDTISDFENLKHEFEALQQSKKELQKSHEDDVNTMTDDFEKRKTDQIQKILLLQQQTDQQEKRVDELVKQQNIDTLTLSNWSEELKQTLKDKNQEIEYLRFQVIKAAKVSWTPSFQNINNNKKKIHDDFARQNETKLRKLGIPEQDLQISLVDAQGSRVPTLIDQD</sequence>
<dbReference type="Pfam" id="PF13851">
    <property type="entry name" value="GAS"/>
    <property type="match status" value="1"/>
</dbReference>
<keyword evidence="14" id="KW-1185">Reference proteome</keyword>
<evidence type="ECO:0000256" key="9">
    <source>
        <dbReference type="ARBA" id="ARBA00023212"/>
    </source>
</evidence>
<evidence type="ECO:0000256" key="6">
    <source>
        <dbReference type="ARBA" id="ARBA00022846"/>
    </source>
</evidence>
<keyword evidence="7 11" id="KW-0175">Coiled coil</keyword>
<dbReference type="GO" id="GO:0005794">
    <property type="term" value="C:Golgi apparatus"/>
    <property type="evidence" value="ECO:0007669"/>
    <property type="project" value="TreeGrafter"/>
</dbReference>
<evidence type="ECO:0000256" key="4">
    <source>
        <dbReference type="ARBA" id="ARBA00022490"/>
    </source>
</evidence>
<dbReference type="OrthoDB" id="767661at2759"/>
<dbReference type="InterPro" id="IPR039308">
    <property type="entry name" value="GAS8"/>
</dbReference>
<evidence type="ECO:0000256" key="8">
    <source>
        <dbReference type="ARBA" id="ARBA00023069"/>
    </source>
</evidence>
<feature type="coiled-coil region" evidence="11">
    <location>
        <begin position="88"/>
        <end position="267"/>
    </location>
</feature>
<evidence type="ECO:0000256" key="1">
    <source>
        <dbReference type="ARBA" id="ARBA00004230"/>
    </source>
</evidence>
<dbReference type="GO" id="GO:0031267">
    <property type="term" value="F:small GTPase binding"/>
    <property type="evidence" value="ECO:0007669"/>
    <property type="project" value="InterPro"/>
</dbReference>
<evidence type="ECO:0000256" key="3">
    <source>
        <dbReference type="ARBA" id="ARBA00009859"/>
    </source>
</evidence>
<evidence type="ECO:0000313" key="14">
    <source>
        <dbReference type="Proteomes" id="UP000023152"/>
    </source>
</evidence>
<keyword evidence="6" id="KW-0282">Flagellum</keyword>
<comment type="caution">
    <text evidence="13">The sequence shown here is derived from an EMBL/GenBank/DDBJ whole genome shotgun (WGS) entry which is preliminary data.</text>
</comment>
<feature type="domain" description="Growth arrest-specific protein 8" evidence="12">
    <location>
        <begin position="68"/>
        <end position="264"/>
    </location>
</feature>
<keyword evidence="9" id="KW-0206">Cytoskeleton</keyword>
<dbReference type="PANTHER" id="PTHR31543:SF0">
    <property type="entry name" value="DYNEIN REGULATORY COMPLEX SUBUNIT 4"/>
    <property type="match status" value="1"/>
</dbReference>
<dbReference type="GO" id="GO:0048870">
    <property type="term" value="P:cell motility"/>
    <property type="evidence" value="ECO:0007669"/>
    <property type="project" value="InterPro"/>
</dbReference>
<name>X6NYK3_RETFI</name>
<comment type="subcellular location">
    <subcellularLocation>
        <location evidence="1">Cell projection</location>
        <location evidence="1">Cilium</location>
        <location evidence="1">Flagellum</location>
    </subcellularLocation>
    <subcellularLocation>
        <location evidence="2">Cytoplasm</location>
        <location evidence="2">Cytoskeleton</location>
    </subcellularLocation>
</comment>
<gene>
    <name evidence="13" type="ORF">RFI_06043</name>
</gene>
<dbReference type="AlphaFoldDB" id="X6NYK3"/>
<keyword evidence="8" id="KW-0969">Cilium</keyword>
<feature type="non-terminal residue" evidence="13">
    <location>
        <position position="1"/>
    </location>
</feature>
<protein>
    <recommendedName>
        <fullName evidence="12">Growth arrest-specific protein 8 domain-containing protein</fullName>
    </recommendedName>
</protein>
<organism evidence="13 14">
    <name type="scientific">Reticulomyxa filosa</name>
    <dbReference type="NCBI Taxonomy" id="46433"/>
    <lineage>
        <taxon>Eukaryota</taxon>
        <taxon>Sar</taxon>
        <taxon>Rhizaria</taxon>
        <taxon>Retaria</taxon>
        <taxon>Foraminifera</taxon>
        <taxon>Monothalamids</taxon>
        <taxon>Reticulomyxidae</taxon>
        <taxon>Reticulomyxa</taxon>
    </lineage>
</organism>
<dbReference type="InterPro" id="IPR025593">
    <property type="entry name" value="GAS8_dom"/>
</dbReference>
<evidence type="ECO:0000256" key="2">
    <source>
        <dbReference type="ARBA" id="ARBA00004245"/>
    </source>
</evidence>
<dbReference type="EMBL" id="ASPP01005143">
    <property type="protein sequence ID" value="ETO31076.1"/>
    <property type="molecule type" value="Genomic_DNA"/>
</dbReference>